<dbReference type="Proteomes" id="UP001218188">
    <property type="component" value="Unassembled WGS sequence"/>
</dbReference>
<protein>
    <recommendedName>
        <fullName evidence="3">F-box domain-containing protein</fullName>
    </recommendedName>
</protein>
<dbReference type="AlphaFoldDB" id="A0AAD6TDQ4"/>
<reference evidence="1" key="1">
    <citation type="submission" date="2023-03" db="EMBL/GenBank/DDBJ databases">
        <title>Massive genome expansion in bonnet fungi (Mycena s.s.) driven by repeated elements and novel gene families across ecological guilds.</title>
        <authorList>
            <consortium name="Lawrence Berkeley National Laboratory"/>
            <person name="Harder C.B."/>
            <person name="Miyauchi S."/>
            <person name="Viragh M."/>
            <person name="Kuo A."/>
            <person name="Thoen E."/>
            <person name="Andreopoulos B."/>
            <person name="Lu D."/>
            <person name="Skrede I."/>
            <person name="Drula E."/>
            <person name="Henrissat B."/>
            <person name="Morin E."/>
            <person name="Kohler A."/>
            <person name="Barry K."/>
            <person name="LaButti K."/>
            <person name="Morin E."/>
            <person name="Salamov A."/>
            <person name="Lipzen A."/>
            <person name="Mereny Z."/>
            <person name="Hegedus B."/>
            <person name="Baldrian P."/>
            <person name="Stursova M."/>
            <person name="Weitz H."/>
            <person name="Taylor A."/>
            <person name="Grigoriev I.V."/>
            <person name="Nagy L.G."/>
            <person name="Martin F."/>
            <person name="Kauserud H."/>
        </authorList>
    </citation>
    <scope>NUCLEOTIDE SEQUENCE</scope>
    <source>
        <strain evidence="1">CBHHK200</strain>
    </source>
</reference>
<organism evidence="1 2">
    <name type="scientific">Mycena alexandri</name>
    <dbReference type="NCBI Taxonomy" id="1745969"/>
    <lineage>
        <taxon>Eukaryota</taxon>
        <taxon>Fungi</taxon>
        <taxon>Dikarya</taxon>
        <taxon>Basidiomycota</taxon>
        <taxon>Agaricomycotina</taxon>
        <taxon>Agaricomycetes</taxon>
        <taxon>Agaricomycetidae</taxon>
        <taxon>Agaricales</taxon>
        <taxon>Marasmiineae</taxon>
        <taxon>Mycenaceae</taxon>
        <taxon>Mycena</taxon>
    </lineage>
</organism>
<dbReference type="EMBL" id="JARJCM010000006">
    <property type="protein sequence ID" value="KAJ7044674.1"/>
    <property type="molecule type" value="Genomic_DNA"/>
</dbReference>
<name>A0AAD6TDQ4_9AGAR</name>
<comment type="caution">
    <text evidence="1">The sequence shown here is derived from an EMBL/GenBank/DDBJ whole genome shotgun (WGS) entry which is preliminary data.</text>
</comment>
<gene>
    <name evidence="1" type="ORF">C8F04DRAFT_593653</name>
</gene>
<dbReference type="Gene3D" id="1.20.1280.50">
    <property type="match status" value="1"/>
</dbReference>
<sequence>MATLDAQRTHAANLDIQILALERSLTVLRAQRTMVQERLDSYIYPVLTLPNEIVSEIFIRFVPVYPEGPSLDGIHSPNNLTHICRKWRDIALATPELWRAIQLSIGDDGDIPLERQVHELDAWLNRSRSCPFSIELLLSFYFTEGNFVFSLARAARWEHLKASFRTSRSFIIEGPMPLLRHLANTFYWS</sequence>
<evidence type="ECO:0008006" key="3">
    <source>
        <dbReference type="Google" id="ProtNLM"/>
    </source>
</evidence>
<accession>A0AAD6TDQ4</accession>
<evidence type="ECO:0000313" key="2">
    <source>
        <dbReference type="Proteomes" id="UP001218188"/>
    </source>
</evidence>
<proteinExistence type="predicted"/>
<evidence type="ECO:0000313" key="1">
    <source>
        <dbReference type="EMBL" id="KAJ7044674.1"/>
    </source>
</evidence>
<keyword evidence="2" id="KW-1185">Reference proteome</keyword>